<organism evidence="2">
    <name type="scientific">mine drainage metagenome</name>
    <dbReference type="NCBI Taxonomy" id="410659"/>
    <lineage>
        <taxon>unclassified sequences</taxon>
        <taxon>metagenomes</taxon>
        <taxon>ecological metagenomes</taxon>
    </lineage>
</organism>
<dbReference type="NCBIfam" id="NF033547">
    <property type="entry name" value="transpos_IS1595"/>
    <property type="match status" value="1"/>
</dbReference>
<feature type="domain" description="ISXO2-like transposase" evidence="1">
    <location>
        <begin position="137"/>
        <end position="270"/>
    </location>
</feature>
<protein>
    <submittedName>
        <fullName evidence="2">Transposase</fullName>
    </submittedName>
</protein>
<accession>A0A3P3ZNA2</accession>
<reference evidence="2" key="1">
    <citation type="submission" date="2018-10" db="EMBL/GenBank/DDBJ databases">
        <authorList>
            <person name="Plewniak F."/>
        </authorList>
    </citation>
    <scope>NUCLEOTIDE SEQUENCE</scope>
</reference>
<dbReference type="EMBL" id="UOYP01000186">
    <property type="protein sequence ID" value="VAY88025.1"/>
    <property type="molecule type" value="Genomic_DNA"/>
</dbReference>
<gene>
    <name evidence="2" type="ORF">CARN8_2660015</name>
</gene>
<dbReference type="AlphaFoldDB" id="A0A3P3ZNA2"/>
<proteinExistence type="predicted"/>
<dbReference type="SMART" id="SM01126">
    <property type="entry name" value="DDE_Tnp_IS1595"/>
    <property type="match status" value="1"/>
</dbReference>
<name>A0A3P3ZNA2_9ZZZZ</name>
<dbReference type="Pfam" id="PF12760">
    <property type="entry name" value="Zn_ribbon_IS1595"/>
    <property type="match status" value="1"/>
</dbReference>
<dbReference type="InterPro" id="IPR024445">
    <property type="entry name" value="Tnp_ISXO2-like"/>
</dbReference>
<dbReference type="InterPro" id="IPR024442">
    <property type="entry name" value="Transposase_Zn_ribbon"/>
</dbReference>
<evidence type="ECO:0000313" key="2">
    <source>
        <dbReference type="EMBL" id="VAY88025.1"/>
    </source>
</evidence>
<sequence>MAINSIQFQKGLSMSEFIVRYGREGQCEAAFIQARWSNGFCCPRCQARTASQFRRGGLLTWQCGHCPHQTSLISGTMMEHSRLPFTKWFLAIYLITQSKTNIAALTLRRQLGISWRAAWLLKHKIMEAMRQREATKPLQGDVRIDDAYLGGELTGGRAGRGSDNKVPFVVALEVRNGKPMRVRFDPVKNFSFAALKPWASIALAPDCTVTSDGLLGFEVVERLGFAHRVVIAPKGKAGTEIEPFRWLNVVLGNLKTALSGTHHAFNFRKYAGRLKQRQSLPCS</sequence>
<dbReference type="Pfam" id="PF12762">
    <property type="entry name" value="DDE_Tnp_IS1595"/>
    <property type="match status" value="1"/>
</dbReference>
<evidence type="ECO:0000259" key="1">
    <source>
        <dbReference type="SMART" id="SM01126"/>
    </source>
</evidence>